<protein>
    <submittedName>
        <fullName evidence="1">Major facilitator superfamily domain-containing protein</fullName>
    </submittedName>
</protein>
<keyword evidence="2" id="KW-1185">Reference proteome</keyword>
<evidence type="ECO:0000313" key="2">
    <source>
        <dbReference type="Proteomes" id="UP001497680"/>
    </source>
</evidence>
<gene>
    <name evidence="1" type="ORF">F4821DRAFT_278135</name>
</gene>
<reference evidence="1 2" key="1">
    <citation type="journal article" date="2022" name="New Phytol.">
        <title>Ecological generalism drives hyperdiversity of secondary metabolite gene clusters in xylarialean endophytes.</title>
        <authorList>
            <person name="Franco M.E.E."/>
            <person name="Wisecaver J.H."/>
            <person name="Arnold A.E."/>
            <person name="Ju Y.M."/>
            <person name="Slot J.C."/>
            <person name="Ahrendt S."/>
            <person name="Moore L.P."/>
            <person name="Eastman K.E."/>
            <person name="Scott K."/>
            <person name="Konkel Z."/>
            <person name="Mondo S.J."/>
            <person name="Kuo A."/>
            <person name="Hayes R.D."/>
            <person name="Haridas S."/>
            <person name="Andreopoulos B."/>
            <person name="Riley R."/>
            <person name="LaButti K."/>
            <person name="Pangilinan J."/>
            <person name="Lipzen A."/>
            <person name="Amirebrahimi M."/>
            <person name="Yan J."/>
            <person name="Adam C."/>
            <person name="Keymanesh K."/>
            <person name="Ng V."/>
            <person name="Louie K."/>
            <person name="Northen T."/>
            <person name="Drula E."/>
            <person name="Henrissat B."/>
            <person name="Hsieh H.M."/>
            <person name="Youens-Clark K."/>
            <person name="Lutzoni F."/>
            <person name="Miadlikowska J."/>
            <person name="Eastwood D.C."/>
            <person name="Hamelin R.C."/>
            <person name="Grigoriev I.V."/>
            <person name="U'Ren J.M."/>
        </authorList>
    </citation>
    <scope>NUCLEOTIDE SEQUENCE [LARGE SCALE GENOMIC DNA]</scope>
    <source>
        <strain evidence="1 2">ER1909</strain>
    </source>
</reference>
<dbReference type="Proteomes" id="UP001497680">
    <property type="component" value="Unassembled WGS sequence"/>
</dbReference>
<accession>A0ACC0D3H6</accession>
<dbReference type="EMBL" id="MU394309">
    <property type="protein sequence ID" value="KAI6087298.1"/>
    <property type="molecule type" value="Genomic_DNA"/>
</dbReference>
<name>A0ACC0D3H6_9PEZI</name>
<organism evidence="1 2">
    <name type="scientific">Hypoxylon rubiginosum</name>
    <dbReference type="NCBI Taxonomy" id="110542"/>
    <lineage>
        <taxon>Eukaryota</taxon>
        <taxon>Fungi</taxon>
        <taxon>Dikarya</taxon>
        <taxon>Ascomycota</taxon>
        <taxon>Pezizomycotina</taxon>
        <taxon>Sordariomycetes</taxon>
        <taxon>Xylariomycetidae</taxon>
        <taxon>Xylariales</taxon>
        <taxon>Hypoxylaceae</taxon>
        <taxon>Hypoxylon</taxon>
    </lineage>
</organism>
<comment type="caution">
    <text evidence="1">The sequence shown here is derived from an EMBL/GenBank/DDBJ whole genome shotgun (WGS) entry which is preliminary data.</text>
</comment>
<proteinExistence type="predicted"/>
<evidence type="ECO:0000313" key="1">
    <source>
        <dbReference type="EMBL" id="KAI6087298.1"/>
    </source>
</evidence>
<sequence length="495" mass="54685">MSSSPSATDLEKPPMGEDIKPADLIEPVGEDDVGIVEEYIDTKAEKKLLRKLDVYLLVLFGCVYCMNTLDRSNIGNAALTSFEQDIGLTGNQYGVAVSIVYPTYIVFEPIWTVLFKIFSPKYIMTASIIGWAAVSVGTGFVKNYGQLIAMRVLLGTFEAGIIPNITMYVTMVYHRNEYAVRKSYTQIAAAISGGFGGLLAFGLTQISNDSLKGWQWLFVVEGLLSFLLVPATLFILPHTITTAPWLSKKEQDLVAVRQLRNVGAYNEQEKFSWGEVFRAGKDWKVWVQSVAHFGINTSLFAVTTFMPRIISGLGISSRINSQLLTVPVYFLAGLSFYILARQADRTKKPSLFLLISLAFFVVGYILLIAVENVGGRFFGLFVLAVGLYSASTMNVVWCATIHAGYFKRAIATSMVQVVGNVAGAVIGFIFTTGSAPRYLKGMWFAFGITLVSICCTLFLRFMLIRENAKKIEAIAQGAPDQPELGDRNPHFLYYI</sequence>